<accession>A0ABT7WEN5</accession>
<protein>
    <submittedName>
        <fullName evidence="3">Acyl-CoA thioesterase</fullName>
        <ecNumber evidence="3">3.1.2.-</ecNumber>
    </submittedName>
</protein>
<dbReference type="EC" id="3.1.2.-" evidence="3"/>
<sequence length="158" mass="18329">MYLKPVEIRWNDLDANRHLGNTAFISFMSHTRMAFFHDLGFNLEYLNSNDIGPIVFYEHVYYLKEVLPGNPVQVSLEITGLSEDGMFFEFHHNIYNHQGKQAAHAQLMGAWMNLTSRKLTCPTPEMQVKFKDVEKGAGFRVLTKEDTRPVRIPRKDLP</sequence>
<dbReference type="RefSeq" id="WP_289724630.1">
    <property type="nucleotide sequence ID" value="NZ_JAUDUY010000003.1"/>
</dbReference>
<organism evidence="3 4">
    <name type="scientific">Robiginitalea aurantiaca</name>
    <dbReference type="NCBI Taxonomy" id="3056915"/>
    <lineage>
        <taxon>Bacteria</taxon>
        <taxon>Pseudomonadati</taxon>
        <taxon>Bacteroidota</taxon>
        <taxon>Flavobacteriia</taxon>
        <taxon>Flavobacteriales</taxon>
        <taxon>Flavobacteriaceae</taxon>
        <taxon>Robiginitalea</taxon>
    </lineage>
</organism>
<dbReference type="Pfam" id="PF13279">
    <property type="entry name" value="4HBT_2"/>
    <property type="match status" value="1"/>
</dbReference>
<evidence type="ECO:0000256" key="2">
    <source>
        <dbReference type="ARBA" id="ARBA00022801"/>
    </source>
</evidence>
<name>A0ABT7WEN5_9FLAO</name>
<reference evidence="3" key="1">
    <citation type="submission" date="2023-06" db="EMBL/GenBank/DDBJ databases">
        <title>Robiginitalea aurantiacus sp. nov. and Algoriphagus sediminis sp. nov., isolated from coastal sediment.</title>
        <authorList>
            <person name="Zhou Z.Y."/>
            <person name="An J."/>
            <person name="Jia Y.W."/>
            <person name="Du Z.J."/>
        </authorList>
    </citation>
    <scope>NUCLEOTIDE SEQUENCE</scope>
    <source>
        <strain evidence="3">M39</strain>
    </source>
</reference>
<comment type="similarity">
    <text evidence="1">Belongs to the 4-hydroxybenzoyl-CoA thioesterase family.</text>
</comment>
<evidence type="ECO:0000256" key="1">
    <source>
        <dbReference type="ARBA" id="ARBA00005953"/>
    </source>
</evidence>
<keyword evidence="2 3" id="KW-0378">Hydrolase</keyword>
<dbReference type="SUPFAM" id="SSF54637">
    <property type="entry name" value="Thioesterase/thiol ester dehydrase-isomerase"/>
    <property type="match status" value="1"/>
</dbReference>
<dbReference type="CDD" id="cd00586">
    <property type="entry name" value="4HBT"/>
    <property type="match status" value="1"/>
</dbReference>
<dbReference type="InterPro" id="IPR050563">
    <property type="entry name" value="4-hydroxybenzoyl-CoA_TE"/>
</dbReference>
<proteinExistence type="inferred from homology"/>
<evidence type="ECO:0000313" key="3">
    <source>
        <dbReference type="EMBL" id="MDM9631269.1"/>
    </source>
</evidence>
<dbReference type="Gene3D" id="3.10.129.10">
    <property type="entry name" value="Hotdog Thioesterase"/>
    <property type="match status" value="1"/>
</dbReference>
<dbReference type="EMBL" id="JAUDUY010000003">
    <property type="protein sequence ID" value="MDM9631269.1"/>
    <property type="molecule type" value="Genomic_DNA"/>
</dbReference>
<dbReference type="PANTHER" id="PTHR31793:SF27">
    <property type="entry name" value="NOVEL THIOESTERASE SUPERFAMILY DOMAIN AND SAPOSIN A-TYPE DOMAIN CONTAINING PROTEIN (0610012H03RIK)"/>
    <property type="match status" value="1"/>
</dbReference>
<dbReference type="PANTHER" id="PTHR31793">
    <property type="entry name" value="4-HYDROXYBENZOYL-COA THIOESTERASE FAMILY MEMBER"/>
    <property type="match status" value="1"/>
</dbReference>
<dbReference type="Proteomes" id="UP001174839">
    <property type="component" value="Unassembled WGS sequence"/>
</dbReference>
<dbReference type="InterPro" id="IPR029069">
    <property type="entry name" value="HotDog_dom_sf"/>
</dbReference>
<keyword evidence="4" id="KW-1185">Reference proteome</keyword>
<dbReference type="GO" id="GO:0016787">
    <property type="term" value="F:hydrolase activity"/>
    <property type="evidence" value="ECO:0007669"/>
    <property type="project" value="UniProtKB-KW"/>
</dbReference>
<evidence type="ECO:0000313" key="4">
    <source>
        <dbReference type="Proteomes" id="UP001174839"/>
    </source>
</evidence>
<gene>
    <name evidence="3" type="ORF">QU605_07300</name>
</gene>
<comment type="caution">
    <text evidence="3">The sequence shown here is derived from an EMBL/GenBank/DDBJ whole genome shotgun (WGS) entry which is preliminary data.</text>
</comment>